<keyword evidence="3" id="KW-1185">Reference proteome</keyword>
<dbReference type="AlphaFoldDB" id="A0A1C7IGX5"/>
<gene>
    <name evidence="2" type="ORF">A4V09_21690</name>
</gene>
<accession>A0A1C7IGX5</accession>
<reference evidence="2" key="1">
    <citation type="submission" date="2017-04" db="EMBL/GenBank/DDBJ databases">
        <title>Complete Genome Sequences of Twelve Strains of a Stable Defined Moderately Diverse Mouse Microbiota 2 (sDMDMm2).</title>
        <authorList>
            <person name="Uchimura Y."/>
            <person name="Wyss M."/>
            <person name="Brugiroux S."/>
            <person name="Limenitakis J.P."/>
            <person name="Stecher B."/>
            <person name="McCoy K.D."/>
            <person name="Macpherson A.J."/>
        </authorList>
    </citation>
    <scope>NUCLEOTIDE SEQUENCE</scope>
    <source>
        <strain evidence="2">YL58</strain>
    </source>
</reference>
<keyword evidence="1" id="KW-0472">Membrane</keyword>
<keyword evidence="1" id="KW-1133">Transmembrane helix</keyword>
<dbReference type="EMBL" id="CP015405">
    <property type="protein sequence ID" value="ANU78123.1"/>
    <property type="molecule type" value="Genomic_DNA"/>
</dbReference>
<keyword evidence="1" id="KW-0812">Transmembrane</keyword>
<feature type="transmembrane region" description="Helical" evidence="1">
    <location>
        <begin position="240"/>
        <end position="266"/>
    </location>
</feature>
<feature type="transmembrane region" description="Helical" evidence="1">
    <location>
        <begin position="194"/>
        <end position="220"/>
    </location>
</feature>
<dbReference type="STRING" id="1796616.A4V09_21690"/>
<dbReference type="Proteomes" id="UP000092574">
    <property type="component" value="Chromosome"/>
</dbReference>
<dbReference type="RefSeq" id="WP_065544214.1">
    <property type="nucleotide sequence ID" value="NZ_CP015405.2"/>
</dbReference>
<name>A0A1C7IGX5_9FIRM</name>
<sequence length="273" mass="31186">MILFFKVLCSDFKRMFSSWKFYAAILGIVSVTFISIWPEVTASGYACSVYYLVSARGGLGAFLTVFTVLIVLPYSLSYWEDLQNNYVYYLKCRIGITQYCWSHTLTAAIGAFLTVFLGYIICFGLMAIKLPIILPTELETLQLYMGKDILSGYDPLILQHFKSLYFLAVFSTEAMGYSFLAVFALVISAKIENVFLLFSMPVIFYNGSVLLCNVLGLPGICRWYYIMKTGGYFSRIFTDIGKLMICVFLYFASLICLECILFIFWLKKRRLHG</sequence>
<proteinExistence type="predicted"/>
<feature type="transmembrane region" description="Helical" evidence="1">
    <location>
        <begin position="100"/>
        <end position="128"/>
    </location>
</feature>
<dbReference type="KEGG" id="byl:A4V09_21690"/>
<evidence type="ECO:0000313" key="2">
    <source>
        <dbReference type="EMBL" id="ANU78123.1"/>
    </source>
</evidence>
<feature type="transmembrane region" description="Helical" evidence="1">
    <location>
        <begin position="58"/>
        <end position="79"/>
    </location>
</feature>
<feature type="transmembrane region" description="Helical" evidence="1">
    <location>
        <begin position="164"/>
        <end position="187"/>
    </location>
</feature>
<dbReference type="OrthoDB" id="9799076at2"/>
<evidence type="ECO:0000313" key="3">
    <source>
        <dbReference type="Proteomes" id="UP000092574"/>
    </source>
</evidence>
<organism evidence="2 3">
    <name type="scientific">Blautia pseudococcoides</name>
    <dbReference type="NCBI Taxonomy" id="1796616"/>
    <lineage>
        <taxon>Bacteria</taxon>
        <taxon>Bacillati</taxon>
        <taxon>Bacillota</taxon>
        <taxon>Clostridia</taxon>
        <taxon>Lachnospirales</taxon>
        <taxon>Lachnospiraceae</taxon>
        <taxon>Blautia</taxon>
    </lineage>
</organism>
<evidence type="ECO:0008006" key="4">
    <source>
        <dbReference type="Google" id="ProtNLM"/>
    </source>
</evidence>
<protein>
    <recommendedName>
        <fullName evidence="4">ABC-2 family transporter</fullName>
    </recommendedName>
</protein>
<evidence type="ECO:0000256" key="1">
    <source>
        <dbReference type="SAM" id="Phobius"/>
    </source>
</evidence>
<feature type="transmembrane region" description="Helical" evidence="1">
    <location>
        <begin position="21"/>
        <end position="38"/>
    </location>
</feature>